<name>A0ABC8T503_9AQUA</name>
<sequence length="198" mass="22044">MSQRRKRSRKLESPKRLMNQRGKEKEWQNVIRKGNSKASLKENQQATQGNSKSNESREGGEDVSNKFNALRGNYVEAEASIEVVHCEGNPSYVKGAGNNENEVLISSVLVDVRGHDLGMEAEDLLFEEDADVSTDKRKESAKGDFITHTQGEGDKEGLHEGNPAYGVRPKAKEGMMGMDFLKALKVEIRRAGTKDHLD</sequence>
<dbReference type="AlphaFoldDB" id="A0ABC8T503"/>
<accession>A0ABC8T503</accession>
<dbReference type="EMBL" id="CAUOFW020004194">
    <property type="protein sequence ID" value="CAK9164402.1"/>
    <property type="molecule type" value="Genomic_DNA"/>
</dbReference>
<protein>
    <submittedName>
        <fullName evidence="2">Uncharacterized protein</fullName>
    </submittedName>
</protein>
<organism evidence="2 3">
    <name type="scientific">Ilex paraguariensis</name>
    <name type="common">yerba mate</name>
    <dbReference type="NCBI Taxonomy" id="185542"/>
    <lineage>
        <taxon>Eukaryota</taxon>
        <taxon>Viridiplantae</taxon>
        <taxon>Streptophyta</taxon>
        <taxon>Embryophyta</taxon>
        <taxon>Tracheophyta</taxon>
        <taxon>Spermatophyta</taxon>
        <taxon>Magnoliopsida</taxon>
        <taxon>eudicotyledons</taxon>
        <taxon>Gunneridae</taxon>
        <taxon>Pentapetalae</taxon>
        <taxon>asterids</taxon>
        <taxon>campanulids</taxon>
        <taxon>Aquifoliales</taxon>
        <taxon>Aquifoliaceae</taxon>
        <taxon>Ilex</taxon>
    </lineage>
</organism>
<feature type="compositionally biased region" description="Polar residues" evidence="1">
    <location>
        <begin position="36"/>
        <end position="53"/>
    </location>
</feature>
<feature type="compositionally biased region" description="Basic and acidic residues" evidence="1">
    <location>
        <begin position="54"/>
        <end position="64"/>
    </location>
</feature>
<feature type="compositionally biased region" description="Basic and acidic residues" evidence="1">
    <location>
        <begin position="10"/>
        <end position="27"/>
    </location>
</feature>
<dbReference type="Proteomes" id="UP001642360">
    <property type="component" value="Unassembled WGS sequence"/>
</dbReference>
<proteinExistence type="predicted"/>
<feature type="region of interest" description="Disordered" evidence="1">
    <location>
        <begin position="147"/>
        <end position="170"/>
    </location>
</feature>
<evidence type="ECO:0000313" key="2">
    <source>
        <dbReference type="EMBL" id="CAK9164402.1"/>
    </source>
</evidence>
<gene>
    <name evidence="2" type="ORF">ILEXP_LOCUS33515</name>
</gene>
<reference evidence="2 3" key="1">
    <citation type="submission" date="2024-02" db="EMBL/GenBank/DDBJ databases">
        <authorList>
            <person name="Vignale AGUSTIN F."/>
            <person name="Sosa J E."/>
            <person name="Modenutti C."/>
        </authorList>
    </citation>
    <scope>NUCLEOTIDE SEQUENCE [LARGE SCALE GENOMIC DNA]</scope>
</reference>
<evidence type="ECO:0000256" key="1">
    <source>
        <dbReference type="SAM" id="MobiDB-lite"/>
    </source>
</evidence>
<evidence type="ECO:0000313" key="3">
    <source>
        <dbReference type="Proteomes" id="UP001642360"/>
    </source>
</evidence>
<keyword evidence="3" id="KW-1185">Reference proteome</keyword>
<feature type="region of interest" description="Disordered" evidence="1">
    <location>
        <begin position="1"/>
        <end position="65"/>
    </location>
</feature>
<comment type="caution">
    <text evidence="2">The sequence shown here is derived from an EMBL/GenBank/DDBJ whole genome shotgun (WGS) entry which is preliminary data.</text>
</comment>